<protein>
    <submittedName>
        <fullName evidence="1">Uncharacterized protein</fullName>
    </submittedName>
</protein>
<evidence type="ECO:0000313" key="2">
    <source>
        <dbReference type="Proteomes" id="UP000723463"/>
    </source>
</evidence>
<name>A0A9P6K6V5_9FUNG</name>
<sequence length="74" mass="8064">MPGKRGLTTSTLASIKKYSSSTPNSQKPSAALLGFRVAESVYKTLKAIYITPTDTSLTWETQELLEVFPGKMPV</sequence>
<proteinExistence type="predicted"/>
<evidence type="ECO:0000313" key="1">
    <source>
        <dbReference type="EMBL" id="KAF9549138.1"/>
    </source>
</evidence>
<reference evidence="1" key="1">
    <citation type="journal article" date="2020" name="Fungal Divers.">
        <title>Resolving the Mortierellaceae phylogeny through synthesis of multi-gene phylogenetics and phylogenomics.</title>
        <authorList>
            <person name="Vandepol N."/>
            <person name="Liber J."/>
            <person name="Desiro A."/>
            <person name="Na H."/>
            <person name="Kennedy M."/>
            <person name="Barry K."/>
            <person name="Grigoriev I.V."/>
            <person name="Miller A.N."/>
            <person name="O'Donnell K."/>
            <person name="Stajich J.E."/>
            <person name="Bonito G."/>
        </authorList>
    </citation>
    <scope>NUCLEOTIDE SEQUENCE</scope>
    <source>
        <strain evidence="1">NRRL 2591</strain>
    </source>
</reference>
<dbReference type="EMBL" id="JAAAXW010000022">
    <property type="protein sequence ID" value="KAF9549138.1"/>
    <property type="molecule type" value="Genomic_DNA"/>
</dbReference>
<gene>
    <name evidence="1" type="ORF">EC957_004777</name>
</gene>
<accession>A0A9P6K6V5</accession>
<dbReference type="Proteomes" id="UP000723463">
    <property type="component" value="Unassembled WGS sequence"/>
</dbReference>
<organism evidence="1 2">
    <name type="scientific">Mortierella hygrophila</name>
    <dbReference type="NCBI Taxonomy" id="979708"/>
    <lineage>
        <taxon>Eukaryota</taxon>
        <taxon>Fungi</taxon>
        <taxon>Fungi incertae sedis</taxon>
        <taxon>Mucoromycota</taxon>
        <taxon>Mortierellomycotina</taxon>
        <taxon>Mortierellomycetes</taxon>
        <taxon>Mortierellales</taxon>
        <taxon>Mortierellaceae</taxon>
        <taxon>Mortierella</taxon>
    </lineage>
</organism>
<keyword evidence="2" id="KW-1185">Reference proteome</keyword>
<dbReference type="AlphaFoldDB" id="A0A9P6K6V5"/>
<comment type="caution">
    <text evidence="1">The sequence shown here is derived from an EMBL/GenBank/DDBJ whole genome shotgun (WGS) entry which is preliminary data.</text>
</comment>